<keyword evidence="1" id="KW-0472">Membrane</keyword>
<proteinExistence type="predicted"/>
<organism evidence="2 3">
    <name type="scientific">Glossina austeni</name>
    <name type="common">Savannah tsetse fly</name>
    <dbReference type="NCBI Taxonomy" id="7395"/>
    <lineage>
        <taxon>Eukaryota</taxon>
        <taxon>Metazoa</taxon>
        <taxon>Ecdysozoa</taxon>
        <taxon>Arthropoda</taxon>
        <taxon>Hexapoda</taxon>
        <taxon>Insecta</taxon>
        <taxon>Pterygota</taxon>
        <taxon>Neoptera</taxon>
        <taxon>Endopterygota</taxon>
        <taxon>Diptera</taxon>
        <taxon>Brachycera</taxon>
        <taxon>Muscomorpha</taxon>
        <taxon>Hippoboscoidea</taxon>
        <taxon>Glossinidae</taxon>
        <taxon>Glossina</taxon>
    </lineage>
</organism>
<dbReference type="Proteomes" id="UP000078200">
    <property type="component" value="Unassembled WGS sequence"/>
</dbReference>
<evidence type="ECO:0000256" key="1">
    <source>
        <dbReference type="SAM" id="Phobius"/>
    </source>
</evidence>
<keyword evidence="1" id="KW-0812">Transmembrane</keyword>
<feature type="transmembrane region" description="Helical" evidence="1">
    <location>
        <begin position="158"/>
        <end position="178"/>
    </location>
</feature>
<protein>
    <submittedName>
        <fullName evidence="2">Uncharacterized protein</fullName>
    </submittedName>
</protein>
<dbReference type="VEuPathDB" id="VectorBase:GAUT047490"/>
<dbReference type="EnsemblMetazoa" id="GAUT047490-RA">
    <property type="protein sequence ID" value="GAUT047490-PA"/>
    <property type="gene ID" value="GAUT047490"/>
</dbReference>
<sequence length="181" mass="21091">MKISQPLAFANEYRIYVPLLGLLNIQYYTYALASERSTFDLRLIDDFLLCLQRFSSFCNSERYHPKLCDEHSSLSQRSCLLIIINMQMNALTKHRIHSSSLMNSQHIYGYDNHYHLSYKTVYCTDCLTYSLMFDCLNALFHQFFVARSKAEDVIITEFLGILSVSTNYVAAMILAYSLKNR</sequence>
<dbReference type="AlphaFoldDB" id="A0A1A9VTY1"/>
<evidence type="ECO:0000313" key="2">
    <source>
        <dbReference type="EnsemblMetazoa" id="GAUT047490-PA"/>
    </source>
</evidence>
<name>A0A1A9VTY1_GLOAU</name>
<keyword evidence="3" id="KW-1185">Reference proteome</keyword>
<accession>A0A1A9VTY1</accession>
<keyword evidence="1" id="KW-1133">Transmembrane helix</keyword>
<evidence type="ECO:0000313" key="3">
    <source>
        <dbReference type="Proteomes" id="UP000078200"/>
    </source>
</evidence>
<reference evidence="2" key="1">
    <citation type="submission" date="2020-05" db="UniProtKB">
        <authorList>
            <consortium name="EnsemblMetazoa"/>
        </authorList>
    </citation>
    <scope>IDENTIFICATION</scope>
    <source>
        <strain evidence="2">TTRI</strain>
    </source>
</reference>